<evidence type="ECO:0000313" key="4">
    <source>
        <dbReference type="Proteomes" id="UP000008144"/>
    </source>
</evidence>
<dbReference type="InterPro" id="IPR001304">
    <property type="entry name" value="C-type_lectin-like"/>
</dbReference>
<dbReference type="Ensembl" id="ENSCINT00000025882.2">
    <property type="protein sequence ID" value="ENSCINP00000025636.2"/>
    <property type="gene ID" value="ENSCING00000014093.2"/>
</dbReference>
<keyword evidence="1" id="KW-0472">Membrane</keyword>
<evidence type="ECO:0000259" key="2">
    <source>
        <dbReference type="PROSITE" id="PS50041"/>
    </source>
</evidence>
<dbReference type="SMART" id="SM00034">
    <property type="entry name" value="CLECT"/>
    <property type="match status" value="1"/>
</dbReference>
<dbReference type="Proteomes" id="UP000008144">
    <property type="component" value="Unassembled WGS sequence"/>
</dbReference>
<dbReference type="InterPro" id="IPR016186">
    <property type="entry name" value="C-type_lectin-like/link_sf"/>
</dbReference>
<accession>F6TDP5</accession>
<dbReference type="PANTHER" id="PTHR45710:SF26">
    <property type="entry name" value="RH26557P"/>
    <property type="match status" value="1"/>
</dbReference>
<dbReference type="AlphaFoldDB" id="F6TDP5"/>
<dbReference type="PANTHER" id="PTHR45710">
    <property type="entry name" value="C-TYPE LECTIN DOMAIN-CONTAINING PROTEIN 180"/>
    <property type="match status" value="1"/>
</dbReference>
<dbReference type="Gene3D" id="3.10.100.10">
    <property type="entry name" value="Mannose-Binding Protein A, subunit A"/>
    <property type="match status" value="1"/>
</dbReference>
<dbReference type="InterPro" id="IPR050828">
    <property type="entry name" value="C-type_lectin/matrix_domain"/>
</dbReference>
<organism evidence="3 4">
    <name type="scientific">Ciona intestinalis</name>
    <name type="common">Transparent sea squirt</name>
    <name type="synonym">Ascidia intestinalis</name>
    <dbReference type="NCBI Taxonomy" id="7719"/>
    <lineage>
        <taxon>Eukaryota</taxon>
        <taxon>Metazoa</taxon>
        <taxon>Chordata</taxon>
        <taxon>Tunicata</taxon>
        <taxon>Ascidiacea</taxon>
        <taxon>Phlebobranchia</taxon>
        <taxon>Cionidae</taxon>
        <taxon>Ciona</taxon>
    </lineage>
</organism>
<feature type="transmembrane region" description="Helical" evidence="1">
    <location>
        <begin position="180"/>
        <end position="200"/>
    </location>
</feature>
<name>F6TDP5_CIOIN</name>
<dbReference type="Pfam" id="PF00059">
    <property type="entry name" value="Lectin_C"/>
    <property type="match status" value="1"/>
</dbReference>
<evidence type="ECO:0000256" key="1">
    <source>
        <dbReference type="SAM" id="Phobius"/>
    </source>
</evidence>
<keyword evidence="1" id="KW-0812">Transmembrane</keyword>
<dbReference type="InterPro" id="IPR016187">
    <property type="entry name" value="CTDL_fold"/>
</dbReference>
<reference evidence="3" key="3">
    <citation type="submission" date="2025-09" db="UniProtKB">
        <authorList>
            <consortium name="Ensembl"/>
        </authorList>
    </citation>
    <scope>IDENTIFICATION</scope>
</reference>
<dbReference type="InParanoid" id="F6TDP5"/>
<sequence>VKIVHSFIRNKILNMKKSPEDIHCYKHFNGTWGEFYYHRHLVEFSEAQRHCQEVDNSQLAIIKDKATLDRLVGYLPSDSCFDPYFWVGLRNESFGFKWINGDDYDKSIVEIKKGVGNCVSIYRSDQQSSTVNWYPQKCSTKFSYMCYTPSKTKPGTKVIDSSGTTASMYESSTNAISPGIIGLIAALLCILFLVVIFVVVRNRRKRAHRIEGEIKSKNNDPDGYSSVKVEISNLECRETQDNPIYNMDILLPSNDHPPINLDQTSDASHAISAQSDDVNHCGNTLTTSCPTYAVVNKKKHSANDIYNVVIIYDNKNE</sequence>
<protein>
    <recommendedName>
        <fullName evidence="2">C-type lectin domain-containing protein</fullName>
    </recommendedName>
</protein>
<dbReference type="HOGENOM" id="CLU_072960_0_0_1"/>
<dbReference type="CDD" id="cd00037">
    <property type="entry name" value="CLECT"/>
    <property type="match status" value="1"/>
</dbReference>
<keyword evidence="4" id="KW-1185">Reference proteome</keyword>
<reference evidence="3" key="2">
    <citation type="submission" date="2025-08" db="UniProtKB">
        <authorList>
            <consortium name="Ensembl"/>
        </authorList>
    </citation>
    <scope>IDENTIFICATION</scope>
</reference>
<keyword evidence="1" id="KW-1133">Transmembrane helix</keyword>
<dbReference type="SUPFAM" id="SSF56436">
    <property type="entry name" value="C-type lectin-like"/>
    <property type="match status" value="1"/>
</dbReference>
<dbReference type="GeneTree" id="ENSGT00940000173797"/>
<dbReference type="PROSITE" id="PS50041">
    <property type="entry name" value="C_TYPE_LECTIN_2"/>
    <property type="match status" value="1"/>
</dbReference>
<proteinExistence type="predicted"/>
<evidence type="ECO:0000313" key="3">
    <source>
        <dbReference type="Ensembl" id="ENSCINP00000025636.2"/>
    </source>
</evidence>
<feature type="domain" description="C-type lectin" evidence="2">
    <location>
        <begin position="35"/>
        <end position="147"/>
    </location>
</feature>
<reference evidence="4" key="1">
    <citation type="journal article" date="2002" name="Science">
        <title>The draft genome of Ciona intestinalis: insights into chordate and vertebrate origins.</title>
        <authorList>
            <person name="Dehal P."/>
            <person name="Satou Y."/>
            <person name="Campbell R.K."/>
            <person name="Chapman J."/>
            <person name="Degnan B."/>
            <person name="De Tomaso A."/>
            <person name="Davidson B."/>
            <person name="Di Gregorio A."/>
            <person name="Gelpke M."/>
            <person name="Goodstein D.M."/>
            <person name="Harafuji N."/>
            <person name="Hastings K.E."/>
            <person name="Ho I."/>
            <person name="Hotta K."/>
            <person name="Huang W."/>
            <person name="Kawashima T."/>
            <person name="Lemaire P."/>
            <person name="Martinez D."/>
            <person name="Meinertzhagen I.A."/>
            <person name="Necula S."/>
            <person name="Nonaka M."/>
            <person name="Putnam N."/>
            <person name="Rash S."/>
            <person name="Saiga H."/>
            <person name="Satake M."/>
            <person name="Terry A."/>
            <person name="Yamada L."/>
            <person name="Wang H.G."/>
            <person name="Awazu S."/>
            <person name="Azumi K."/>
            <person name="Boore J."/>
            <person name="Branno M."/>
            <person name="Chin-Bow S."/>
            <person name="DeSantis R."/>
            <person name="Doyle S."/>
            <person name="Francino P."/>
            <person name="Keys D.N."/>
            <person name="Haga S."/>
            <person name="Hayashi H."/>
            <person name="Hino K."/>
            <person name="Imai K.S."/>
            <person name="Inaba K."/>
            <person name="Kano S."/>
            <person name="Kobayashi K."/>
            <person name="Kobayashi M."/>
            <person name="Lee B.I."/>
            <person name="Makabe K.W."/>
            <person name="Manohar C."/>
            <person name="Matassi G."/>
            <person name="Medina M."/>
            <person name="Mochizuki Y."/>
            <person name="Mount S."/>
            <person name="Morishita T."/>
            <person name="Miura S."/>
            <person name="Nakayama A."/>
            <person name="Nishizaka S."/>
            <person name="Nomoto H."/>
            <person name="Ohta F."/>
            <person name="Oishi K."/>
            <person name="Rigoutsos I."/>
            <person name="Sano M."/>
            <person name="Sasaki A."/>
            <person name="Sasakura Y."/>
            <person name="Shoguchi E."/>
            <person name="Shin-i T."/>
            <person name="Spagnuolo A."/>
            <person name="Stainier D."/>
            <person name="Suzuki M.M."/>
            <person name="Tassy O."/>
            <person name="Takatori N."/>
            <person name="Tokuoka M."/>
            <person name="Yagi K."/>
            <person name="Yoshizaki F."/>
            <person name="Wada S."/>
            <person name="Zhang C."/>
            <person name="Hyatt P.D."/>
            <person name="Larimer F."/>
            <person name="Detter C."/>
            <person name="Doggett N."/>
            <person name="Glavina T."/>
            <person name="Hawkins T."/>
            <person name="Richardson P."/>
            <person name="Lucas S."/>
            <person name="Kohara Y."/>
            <person name="Levine M."/>
            <person name="Satoh N."/>
            <person name="Rokhsar D.S."/>
        </authorList>
    </citation>
    <scope>NUCLEOTIDE SEQUENCE [LARGE SCALE GENOMIC DNA]</scope>
</reference>